<evidence type="ECO:0000313" key="10">
    <source>
        <dbReference type="Proteomes" id="UP001519271"/>
    </source>
</evidence>
<dbReference type="InterPro" id="IPR004372">
    <property type="entry name" value="Ac/propionate_kinase"/>
</dbReference>
<evidence type="ECO:0000256" key="4">
    <source>
        <dbReference type="ARBA" id="ARBA00022741"/>
    </source>
</evidence>
<dbReference type="Gene3D" id="3.30.420.40">
    <property type="match status" value="2"/>
</dbReference>
<comment type="pathway">
    <text evidence="7">Metabolic intermediate biosynthesis; acetyl-CoA biosynthesis; acetyl-CoA from acetate: step 1/2.</text>
</comment>
<evidence type="ECO:0000256" key="8">
    <source>
        <dbReference type="RuleBase" id="RU003835"/>
    </source>
</evidence>
<keyword evidence="10" id="KW-1185">Reference proteome</keyword>
<dbReference type="PRINTS" id="PR00471">
    <property type="entry name" value="ACETATEKNASE"/>
</dbReference>
<evidence type="ECO:0000256" key="1">
    <source>
        <dbReference type="ARBA" id="ARBA00008748"/>
    </source>
</evidence>
<name>A0ABS4G1X7_9CLOT</name>
<keyword evidence="7" id="KW-0460">Magnesium</keyword>
<dbReference type="GO" id="GO:0008776">
    <property type="term" value="F:acetate kinase activity"/>
    <property type="evidence" value="ECO:0007669"/>
    <property type="project" value="UniProtKB-EC"/>
</dbReference>
<evidence type="ECO:0000256" key="6">
    <source>
        <dbReference type="ARBA" id="ARBA00022840"/>
    </source>
</evidence>
<evidence type="ECO:0000256" key="2">
    <source>
        <dbReference type="ARBA" id="ARBA00022490"/>
    </source>
</evidence>
<feature type="binding site" evidence="7">
    <location>
        <begin position="283"/>
        <end position="285"/>
    </location>
    <ligand>
        <name>ATP</name>
        <dbReference type="ChEBI" id="CHEBI:30616"/>
    </ligand>
</feature>
<comment type="similarity">
    <text evidence="1 7 8">Belongs to the acetokinase family.</text>
</comment>
<keyword evidence="2 7" id="KW-0963">Cytoplasm</keyword>
<dbReference type="PANTHER" id="PTHR21060:SF15">
    <property type="entry name" value="ACETATE KINASE-RELATED"/>
    <property type="match status" value="1"/>
</dbReference>
<evidence type="ECO:0000256" key="7">
    <source>
        <dbReference type="HAMAP-Rule" id="MF_00020"/>
    </source>
</evidence>
<dbReference type="PANTHER" id="PTHR21060">
    <property type="entry name" value="ACETATE KINASE"/>
    <property type="match status" value="1"/>
</dbReference>
<comment type="subcellular location">
    <subcellularLocation>
        <location evidence="7">Cytoplasm</location>
    </subcellularLocation>
</comment>
<dbReference type="EMBL" id="JAGGKC010000006">
    <property type="protein sequence ID" value="MBP1918551.1"/>
    <property type="molecule type" value="Genomic_DNA"/>
</dbReference>
<protein>
    <recommendedName>
        <fullName evidence="7">Acetate kinase</fullName>
        <ecNumber evidence="7">2.7.2.1</ecNumber>
    </recommendedName>
    <alternativeName>
        <fullName evidence="7">Acetokinase</fullName>
    </alternativeName>
</protein>
<keyword evidence="7" id="KW-0479">Metal-binding</keyword>
<dbReference type="SUPFAM" id="SSF53067">
    <property type="entry name" value="Actin-like ATPase domain"/>
    <property type="match status" value="2"/>
</dbReference>
<feature type="site" description="Transition state stabilizer" evidence="7">
    <location>
        <position position="180"/>
    </location>
</feature>
<evidence type="ECO:0000256" key="3">
    <source>
        <dbReference type="ARBA" id="ARBA00022679"/>
    </source>
</evidence>
<feature type="active site" description="Proton donor/acceptor" evidence="7">
    <location>
        <position position="148"/>
    </location>
</feature>
<comment type="subunit">
    <text evidence="7">Homodimer.</text>
</comment>
<dbReference type="Proteomes" id="UP001519271">
    <property type="component" value="Unassembled WGS sequence"/>
</dbReference>
<dbReference type="EC" id="2.7.2.1" evidence="7"/>
<dbReference type="PROSITE" id="PS01075">
    <property type="entry name" value="ACETATE_KINASE_1"/>
    <property type="match status" value="1"/>
</dbReference>
<feature type="binding site" evidence="7">
    <location>
        <position position="91"/>
    </location>
    <ligand>
        <name>substrate</name>
    </ligand>
</feature>
<keyword evidence="4 7" id="KW-0547">Nucleotide-binding</keyword>
<dbReference type="PROSITE" id="PS01076">
    <property type="entry name" value="ACETATE_KINASE_2"/>
    <property type="match status" value="1"/>
</dbReference>
<keyword evidence="5 7" id="KW-0418">Kinase</keyword>
<keyword evidence="3 7" id="KW-0808">Transferase</keyword>
<dbReference type="HAMAP" id="MF_00020">
    <property type="entry name" value="Acetate_kinase"/>
    <property type="match status" value="1"/>
</dbReference>
<proteinExistence type="inferred from homology"/>
<comment type="cofactor">
    <cofactor evidence="7">
        <name>Mg(2+)</name>
        <dbReference type="ChEBI" id="CHEBI:18420"/>
    </cofactor>
    <cofactor evidence="7">
        <name>Mn(2+)</name>
        <dbReference type="ChEBI" id="CHEBI:29035"/>
    </cofactor>
    <text evidence="7">Mg(2+). Can also accept Mn(2+).</text>
</comment>
<feature type="binding site" evidence="7">
    <location>
        <position position="7"/>
    </location>
    <ligand>
        <name>Mg(2+)</name>
        <dbReference type="ChEBI" id="CHEBI:18420"/>
    </ligand>
</feature>
<feature type="binding site" evidence="7">
    <location>
        <position position="384"/>
    </location>
    <ligand>
        <name>Mg(2+)</name>
        <dbReference type="ChEBI" id="CHEBI:18420"/>
    </ligand>
</feature>
<dbReference type="PIRSF" id="PIRSF000722">
    <property type="entry name" value="Acetate_prop_kin"/>
    <property type="match status" value="1"/>
</dbReference>
<reference evidence="9 10" key="1">
    <citation type="submission" date="2021-03" db="EMBL/GenBank/DDBJ databases">
        <title>Genomic Encyclopedia of Type Strains, Phase IV (KMG-IV): sequencing the most valuable type-strain genomes for metagenomic binning, comparative biology and taxonomic classification.</title>
        <authorList>
            <person name="Goeker M."/>
        </authorList>
    </citation>
    <scope>NUCLEOTIDE SEQUENCE [LARGE SCALE GENOMIC DNA]</scope>
    <source>
        <strain evidence="9 10">DSM 6139</strain>
    </source>
</reference>
<accession>A0ABS4G1X7</accession>
<dbReference type="InterPro" id="IPR000890">
    <property type="entry name" value="Aliphatic_acid_kin_short-chain"/>
</dbReference>
<dbReference type="InterPro" id="IPR023865">
    <property type="entry name" value="Aliphatic_acid_kinase_CS"/>
</dbReference>
<feature type="site" description="Transition state stabilizer" evidence="7">
    <location>
        <position position="241"/>
    </location>
</feature>
<organism evidence="9 10">
    <name type="scientific">Youngiibacter multivorans</name>
    <dbReference type="NCBI Taxonomy" id="937251"/>
    <lineage>
        <taxon>Bacteria</taxon>
        <taxon>Bacillati</taxon>
        <taxon>Bacillota</taxon>
        <taxon>Clostridia</taxon>
        <taxon>Eubacteriales</taxon>
        <taxon>Clostridiaceae</taxon>
        <taxon>Youngiibacter</taxon>
    </lineage>
</organism>
<dbReference type="CDD" id="cd24010">
    <property type="entry name" value="ASKHA_NBD_AcK_PK"/>
    <property type="match status" value="1"/>
</dbReference>
<evidence type="ECO:0000313" key="9">
    <source>
        <dbReference type="EMBL" id="MBP1918551.1"/>
    </source>
</evidence>
<dbReference type="InterPro" id="IPR043129">
    <property type="entry name" value="ATPase_NBD"/>
</dbReference>
<dbReference type="NCBIfam" id="TIGR00016">
    <property type="entry name" value="ackA"/>
    <property type="match status" value="1"/>
</dbReference>
<dbReference type="RefSeq" id="WP_209458780.1">
    <property type="nucleotide sequence ID" value="NZ_JAGGKC010000006.1"/>
</dbReference>
<keyword evidence="6 7" id="KW-0067">ATP-binding</keyword>
<sequence length="397" mass="43501">MKVLVINCGSSSLKYQLIDMDNEHALANGLVERIGIEGSVLTQRVDGREKYILTVPMKDHKDAIKHVLDTLTDGVNGVIASMDEIGAVGHRVVHGGEKYADSVVIDDEVMKDLVDFSELAPLHNPPNIIGIRACQALMPDTKMVAVFDTAFHQTMPEKAFLYGLPYEMYKEHHIRKYGFHGTSHKYVAYRTADILGKDIKDLKIVTCHLGNGASVAAVQYGKSVDTSMGFTPLEGLLMGTRCGDIDPAIIPYLMRVSNYSYDEVLDIMNKKSGVLGLSGVSSDFRDIEVAADGGNNRANLALEVFFYRVKKYIGYFVAAMNGIDALVFTAGLGENAPEAREAIASNLEYFGINMDKAKNKVRGKETIISTDASKVKVLVVPTNEELMIARDTLALVK</sequence>
<evidence type="ECO:0000256" key="5">
    <source>
        <dbReference type="ARBA" id="ARBA00022777"/>
    </source>
</evidence>
<gene>
    <name evidence="7" type="primary">ackA</name>
    <name evidence="9" type="ORF">J2Z34_001027</name>
</gene>
<comment type="caution">
    <text evidence="9">The sequence shown here is derived from an EMBL/GenBank/DDBJ whole genome shotgun (WGS) entry which is preliminary data.</text>
</comment>
<comment type="function">
    <text evidence="7">Catalyzes the formation of acetyl phosphate from acetate and ATP. Can also catalyze the reverse reaction.</text>
</comment>
<comment type="catalytic activity">
    <reaction evidence="7">
        <text>acetate + ATP = acetyl phosphate + ADP</text>
        <dbReference type="Rhea" id="RHEA:11352"/>
        <dbReference type="ChEBI" id="CHEBI:22191"/>
        <dbReference type="ChEBI" id="CHEBI:30089"/>
        <dbReference type="ChEBI" id="CHEBI:30616"/>
        <dbReference type="ChEBI" id="CHEBI:456216"/>
        <dbReference type="EC" id="2.7.2.1"/>
    </reaction>
</comment>
<dbReference type="Pfam" id="PF00871">
    <property type="entry name" value="Acetate_kinase"/>
    <property type="match status" value="1"/>
</dbReference>
<feature type="binding site" evidence="7">
    <location>
        <begin position="331"/>
        <end position="335"/>
    </location>
    <ligand>
        <name>ATP</name>
        <dbReference type="ChEBI" id="CHEBI:30616"/>
    </ligand>
</feature>
<feature type="binding site" evidence="7">
    <location>
        <begin position="208"/>
        <end position="212"/>
    </location>
    <ligand>
        <name>ATP</name>
        <dbReference type="ChEBI" id="CHEBI:30616"/>
    </ligand>
</feature>
<feature type="binding site" evidence="7">
    <location>
        <position position="14"/>
    </location>
    <ligand>
        <name>ATP</name>
        <dbReference type="ChEBI" id="CHEBI:30616"/>
    </ligand>
</feature>